<dbReference type="eggNOG" id="COG2319">
    <property type="taxonomic scope" value="Bacteria"/>
</dbReference>
<dbReference type="Proteomes" id="UP000054537">
    <property type="component" value="Unassembled WGS sequence"/>
</dbReference>
<accession>A0A0A6ULA1</accession>
<protein>
    <submittedName>
        <fullName evidence="4">Uncharacterized protein</fullName>
    </submittedName>
</protein>
<evidence type="ECO:0000256" key="2">
    <source>
        <dbReference type="SAM" id="MobiDB-lite"/>
    </source>
</evidence>
<dbReference type="AlphaFoldDB" id="A0A0A6ULA1"/>
<feature type="region of interest" description="Disordered" evidence="2">
    <location>
        <begin position="243"/>
        <end position="301"/>
    </location>
</feature>
<name>A0A0A6ULA1_ACTUT</name>
<dbReference type="EMBL" id="JRTT01000023">
    <property type="protein sequence ID" value="KHD75823.1"/>
    <property type="molecule type" value="Genomic_DNA"/>
</dbReference>
<evidence type="ECO:0000256" key="1">
    <source>
        <dbReference type="ARBA" id="ARBA00009820"/>
    </source>
</evidence>
<proteinExistence type="inferred from homology"/>
<sequence length="301" mass="31494">MLAAGAIAATLLAAMPAGPASAAAPAGPGGRILYLAVDRSHGTGELRSTLPDGTGDAGYGRELPWYASPDYSPDGTEITYVEGFDVRAFSAVNGSDDRLLGGAPCGPGIPRWSPDGQWVAFESCGDIYAVRADDTAPSMRNVTASDLNDLWPAWSPTGARIASATLPGVHVYRADKPAAPRQVSDLAKARGLDWSPNGRTFAVEAAGDLWLVDAITGWERRLTNTPDVFESTPIWSPDGRWIAYASGPAAPPTPPHPEDPAPPPLESTESLNPQIWVMTAAGTQRHSTGVAGTPTSWRAGQ</sequence>
<keyword evidence="5" id="KW-1185">Reference proteome</keyword>
<evidence type="ECO:0000256" key="3">
    <source>
        <dbReference type="SAM" id="SignalP"/>
    </source>
</evidence>
<feature type="chain" id="PRO_5002032892" evidence="3">
    <location>
        <begin position="23"/>
        <end position="301"/>
    </location>
</feature>
<gene>
    <name evidence="4" type="ORF">MB27_20510</name>
</gene>
<feature type="signal peptide" evidence="3">
    <location>
        <begin position="1"/>
        <end position="22"/>
    </location>
</feature>
<comment type="similarity">
    <text evidence="1">Belongs to the TolB family.</text>
</comment>
<organism evidence="4 5">
    <name type="scientific">Actinoplanes utahensis</name>
    <dbReference type="NCBI Taxonomy" id="1869"/>
    <lineage>
        <taxon>Bacteria</taxon>
        <taxon>Bacillati</taxon>
        <taxon>Actinomycetota</taxon>
        <taxon>Actinomycetes</taxon>
        <taxon>Micromonosporales</taxon>
        <taxon>Micromonosporaceae</taxon>
        <taxon>Actinoplanes</taxon>
    </lineage>
</organism>
<dbReference type="STRING" id="1869.MB27_20510"/>
<evidence type="ECO:0000313" key="5">
    <source>
        <dbReference type="Proteomes" id="UP000054537"/>
    </source>
</evidence>
<dbReference type="InterPro" id="IPR011659">
    <property type="entry name" value="WD40"/>
</dbReference>
<comment type="caution">
    <text evidence="4">The sequence shown here is derived from an EMBL/GenBank/DDBJ whole genome shotgun (WGS) entry which is preliminary data.</text>
</comment>
<feature type="compositionally biased region" description="Pro residues" evidence="2">
    <location>
        <begin position="249"/>
        <end position="265"/>
    </location>
</feature>
<dbReference type="InterPro" id="IPR011042">
    <property type="entry name" value="6-blade_b-propeller_TolB-like"/>
</dbReference>
<dbReference type="Pfam" id="PF07676">
    <property type="entry name" value="PD40"/>
    <property type="match status" value="2"/>
</dbReference>
<dbReference type="Gene3D" id="2.120.10.30">
    <property type="entry name" value="TolB, C-terminal domain"/>
    <property type="match status" value="1"/>
</dbReference>
<reference evidence="4 5" key="1">
    <citation type="submission" date="2014-10" db="EMBL/GenBank/DDBJ databases">
        <title>Draft genome sequence of Actinoplanes utahensis NRRL 12052.</title>
        <authorList>
            <person name="Velasco-Bucheli B."/>
            <person name="del Cerro C."/>
            <person name="Hormigo D."/>
            <person name="Garcia J.L."/>
            <person name="Acebal C."/>
            <person name="Arroyo M."/>
            <person name="de la Mata I."/>
        </authorList>
    </citation>
    <scope>NUCLEOTIDE SEQUENCE [LARGE SCALE GENOMIC DNA]</scope>
    <source>
        <strain evidence="4 5">NRRL 12052</strain>
    </source>
</reference>
<dbReference type="PANTHER" id="PTHR36842:SF1">
    <property type="entry name" value="PROTEIN TOLB"/>
    <property type="match status" value="1"/>
</dbReference>
<keyword evidence="3" id="KW-0732">Signal</keyword>
<dbReference type="SUPFAM" id="SSF82171">
    <property type="entry name" value="DPP6 N-terminal domain-like"/>
    <property type="match status" value="1"/>
</dbReference>
<dbReference type="PANTHER" id="PTHR36842">
    <property type="entry name" value="PROTEIN TOLB HOMOLOG"/>
    <property type="match status" value="1"/>
</dbReference>
<evidence type="ECO:0000313" key="4">
    <source>
        <dbReference type="EMBL" id="KHD75823.1"/>
    </source>
</evidence>